<dbReference type="RefSeq" id="WP_133513557.1">
    <property type="nucleotide sequence ID" value="NZ_SNWX01000001.1"/>
</dbReference>
<gene>
    <name evidence="1" type="ORF">DFR79_101117</name>
</gene>
<comment type="caution">
    <text evidence="1">The sequence shown here is derived from an EMBL/GenBank/DDBJ whole genome shotgun (WGS) entry which is preliminary data.</text>
</comment>
<dbReference type="OrthoDB" id="581815at2"/>
<protein>
    <submittedName>
        <fullName evidence="1">Uncharacterized protein</fullName>
    </submittedName>
</protein>
<sequence length="310" mass="33791">MSLKIRNITVLVIVFSIILTPLMPFYQLQAAGIIPLDGLAEAEKLLYGSVSNEPILDRVAAVEQSLYQAKQSGSIVQRTEKIIADLFETTEKSPSLVFLFNTVEWAVSGEIGSSNLLQRISNLEKMVSGEVNKGPLKERIKKIHQLTISGKEMPVKLVESRTDQLIRIELQQEINSDTASRGEKISYQVVQDVKIDNVLIIPAGTTGELEVTEIKEAGKMGQDGDIKIGFPELTTIDGTSLGVAIEQEAQEENESQKLAIGASVLGTALLGLPGVVVGYFVEGEEETIPAGSELYIQVTERKKVRGLVLE</sequence>
<evidence type="ECO:0000313" key="1">
    <source>
        <dbReference type="EMBL" id="TDO95118.1"/>
    </source>
</evidence>
<accession>A0A4R6M1L2</accession>
<proteinExistence type="predicted"/>
<dbReference type="EMBL" id="SNWX01000001">
    <property type="protein sequence ID" value="TDO95118.1"/>
    <property type="molecule type" value="Genomic_DNA"/>
</dbReference>
<name>A0A4R6M1L2_9FIRM</name>
<dbReference type="Proteomes" id="UP000295064">
    <property type="component" value="Unassembled WGS sequence"/>
</dbReference>
<reference evidence="1 2" key="1">
    <citation type="submission" date="2019-03" db="EMBL/GenBank/DDBJ databases">
        <title>Subsurface microbial communities from deep shales in Ohio and West Virginia, USA.</title>
        <authorList>
            <person name="Wrighton K."/>
        </authorList>
    </citation>
    <scope>NUCLEOTIDE SEQUENCE [LARGE SCALE GENOMIC DNA]</scope>
    <source>
        <strain evidence="1 2">MA284_T2</strain>
    </source>
</reference>
<organism evidence="1 2">
    <name type="scientific">Halanaerobium saccharolyticum</name>
    <dbReference type="NCBI Taxonomy" id="43595"/>
    <lineage>
        <taxon>Bacteria</taxon>
        <taxon>Bacillati</taxon>
        <taxon>Bacillota</taxon>
        <taxon>Clostridia</taxon>
        <taxon>Halanaerobiales</taxon>
        <taxon>Halanaerobiaceae</taxon>
        <taxon>Halanaerobium</taxon>
    </lineage>
</organism>
<evidence type="ECO:0000313" key="2">
    <source>
        <dbReference type="Proteomes" id="UP000295064"/>
    </source>
</evidence>
<dbReference type="AlphaFoldDB" id="A0A4R6M1L2"/>